<dbReference type="EMBL" id="FXTX01000007">
    <property type="protein sequence ID" value="SMP10020.1"/>
    <property type="molecule type" value="Genomic_DNA"/>
</dbReference>
<name>A0AA45WL51_9AQUI</name>
<gene>
    <name evidence="1" type="ORF">SAMN06264868_10757</name>
</gene>
<evidence type="ECO:0000313" key="2">
    <source>
        <dbReference type="Proteomes" id="UP001157947"/>
    </source>
</evidence>
<comment type="caution">
    <text evidence="1">The sequence shown here is derived from an EMBL/GenBank/DDBJ whole genome shotgun (WGS) entry which is preliminary data.</text>
</comment>
<sequence>MKIYDFIKQDIKKSFENIEIKEEDFSISINLPIKAKLKTNTGKYKLEPISFGNFTENIATNLVSLNKLNLSYIYKQKESLINSIIYIKEIKNLYKLKYLFLLEPKAIIIRQKPNEILYSPDFPIFYTNKDIKEENEANLKIKSKEKLIKGKNIFFDIGYSPYLIIILVPIDKDKLSFNQSYKIFKEILRRSLQVKKPYGKKLRFLFTDLSKYNYAGLREHLKSIDKQNIVTIINLEDVGFGNEEFIIKNKEYFLNGEMIKKIDNILNAIKISPTKNILKDFSYIDDVISTIPFIWFKSQNKVNYINDLFIPDSYILKMAFLIYSIIYKL</sequence>
<proteinExistence type="predicted"/>
<dbReference type="RefSeq" id="WP_265134697.1">
    <property type="nucleotide sequence ID" value="NZ_FXTX01000007.1"/>
</dbReference>
<keyword evidence="2" id="KW-1185">Reference proteome</keyword>
<accession>A0AA45WL51</accession>
<reference evidence="1" key="1">
    <citation type="submission" date="2017-05" db="EMBL/GenBank/DDBJ databases">
        <authorList>
            <person name="Varghese N."/>
            <person name="Submissions S."/>
        </authorList>
    </citation>
    <scope>NUCLEOTIDE SEQUENCE</scope>
    <source>
        <strain evidence="1">DSM 18763</strain>
    </source>
</reference>
<protein>
    <submittedName>
        <fullName evidence="1">Uncharacterized protein</fullName>
    </submittedName>
</protein>
<dbReference type="Proteomes" id="UP001157947">
    <property type="component" value="Unassembled WGS sequence"/>
</dbReference>
<organism evidence="1 2">
    <name type="scientific">Venenivibrio stagnispumantis</name>
    <dbReference type="NCBI Taxonomy" id="407998"/>
    <lineage>
        <taxon>Bacteria</taxon>
        <taxon>Pseudomonadati</taxon>
        <taxon>Aquificota</taxon>
        <taxon>Aquificia</taxon>
        <taxon>Aquificales</taxon>
        <taxon>Hydrogenothermaceae</taxon>
        <taxon>Venenivibrio</taxon>
    </lineage>
</organism>
<dbReference type="AlphaFoldDB" id="A0AA45WL51"/>
<evidence type="ECO:0000313" key="1">
    <source>
        <dbReference type="EMBL" id="SMP10020.1"/>
    </source>
</evidence>